<dbReference type="Proteomes" id="UP000297527">
    <property type="component" value="Unassembled WGS sequence"/>
</dbReference>
<organism evidence="2 3">
    <name type="scientific">Botryotinia convoluta</name>
    <dbReference type="NCBI Taxonomy" id="54673"/>
    <lineage>
        <taxon>Eukaryota</taxon>
        <taxon>Fungi</taxon>
        <taxon>Dikarya</taxon>
        <taxon>Ascomycota</taxon>
        <taxon>Pezizomycotina</taxon>
        <taxon>Leotiomycetes</taxon>
        <taxon>Helotiales</taxon>
        <taxon>Sclerotiniaceae</taxon>
        <taxon>Botryotinia</taxon>
    </lineage>
</organism>
<dbReference type="AlphaFoldDB" id="A0A4Z1HDP0"/>
<keyword evidence="3" id="KW-1185">Reference proteome</keyword>
<evidence type="ECO:0000256" key="1">
    <source>
        <dbReference type="SAM" id="MobiDB-lite"/>
    </source>
</evidence>
<sequence length="61" mass="6776">MLPNEDKHNQLIMALIAKGSRYKETSSSLAVYWKNIAMAKGQDAENVRQPDAENALEASRA</sequence>
<accession>A0A4Z1HDP0</accession>
<name>A0A4Z1HDP0_9HELO</name>
<evidence type="ECO:0000313" key="2">
    <source>
        <dbReference type="EMBL" id="TGO44790.1"/>
    </source>
</evidence>
<proteinExistence type="predicted"/>
<dbReference type="EMBL" id="PQXN01000459">
    <property type="protein sequence ID" value="TGO44790.1"/>
    <property type="molecule type" value="Genomic_DNA"/>
</dbReference>
<evidence type="ECO:0000313" key="3">
    <source>
        <dbReference type="Proteomes" id="UP000297527"/>
    </source>
</evidence>
<comment type="caution">
    <text evidence="2">The sequence shown here is derived from an EMBL/GenBank/DDBJ whole genome shotgun (WGS) entry which is preliminary data.</text>
</comment>
<gene>
    <name evidence="2" type="ORF">BCON_0461g00010</name>
</gene>
<protein>
    <submittedName>
        <fullName evidence="2">Uncharacterized protein</fullName>
    </submittedName>
</protein>
<reference evidence="2 3" key="1">
    <citation type="submission" date="2017-12" db="EMBL/GenBank/DDBJ databases">
        <title>Comparative genomics of Botrytis spp.</title>
        <authorList>
            <person name="Valero-Jimenez C.A."/>
            <person name="Tapia P."/>
            <person name="Veloso J."/>
            <person name="Silva-Moreno E."/>
            <person name="Staats M."/>
            <person name="Valdes J.H."/>
            <person name="Van Kan J.A.L."/>
        </authorList>
    </citation>
    <scope>NUCLEOTIDE SEQUENCE [LARGE SCALE GENOMIC DNA]</scope>
    <source>
        <strain evidence="2 3">MUCL11595</strain>
    </source>
</reference>
<feature type="compositionally biased region" description="Basic and acidic residues" evidence="1">
    <location>
        <begin position="42"/>
        <end position="51"/>
    </location>
</feature>
<feature type="region of interest" description="Disordered" evidence="1">
    <location>
        <begin position="42"/>
        <end position="61"/>
    </location>
</feature>